<dbReference type="EMBL" id="CP011390">
    <property type="protein sequence ID" value="ANE50909.1"/>
    <property type="molecule type" value="Genomic_DNA"/>
</dbReference>
<dbReference type="PROSITE" id="PS50110">
    <property type="entry name" value="RESPONSE_REGULATORY"/>
    <property type="match status" value="1"/>
</dbReference>
<evidence type="ECO:0000259" key="2">
    <source>
        <dbReference type="PROSITE" id="PS50110"/>
    </source>
</evidence>
<evidence type="ECO:0000259" key="3">
    <source>
        <dbReference type="PROSITE" id="PS50930"/>
    </source>
</evidence>
<dbReference type="GO" id="GO:0000156">
    <property type="term" value="F:phosphorelay response regulator activity"/>
    <property type="evidence" value="ECO:0007669"/>
    <property type="project" value="InterPro"/>
</dbReference>
<protein>
    <recommendedName>
        <fullName evidence="6">Chemotaxis protein CheY</fullName>
    </recommendedName>
</protein>
<sequence>MLPAKINCLVLEDEKPAQDIMLLHIQRIPSLSLRAVAGSAAQALDYLHTGNIDLLFADINLPGISGLQLAQSLPATTGVIFTTAYEQYAVKGFELNAVDYLVKPIAFERIEKAVNRYFQHFHKQPAIVAREGQTAQRSFLFIRCERKMMKLHLDEILYLEAQRNYLIIQTKEGVHKTYQSISEIEDKLPAGHFLRVHRSFIVSVDQVTAITASQILIQQHTIPIGRLYRKEVVDAIHQLKKDSL</sequence>
<dbReference type="GO" id="GO:0003677">
    <property type="term" value="F:DNA binding"/>
    <property type="evidence" value="ECO:0007669"/>
    <property type="project" value="InterPro"/>
</dbReference>
<organism evidence="4 5">
    <name type="scientific">Flavisolibacter tropicus</name>
    <dbReference type="NCBI Taxonomy" id="1492898"/>
    <lineage>
        <taxon>Bacteria</taxon>
        <taxon>Pseudomonadati</taxon>
        <taxon>Bacteroidota</taxon>
        <taxon>Chitinophagia</taxon>
        <taxon>Chitinophagales</taxon>
        <taxon>Chitinophagaceae</taxon>
        <taxon>Flavisolibacter</taxon>
    </lineage>
</organism>
<name>A0A172TV06_9BACT</name>
<dbReference type="AlphaFoldDB" id="A0A172TV06"/>
<dbReference type="Gene3D" id="2.40.50.1020">
    <property type="entry name" value="LytTr DNA-binding domain"/>
    <property type="match status" value="1"/>
</dbReference>
<keyword evidence="5" id="KW-1185">Reference proteome</keyword>
<dbReference type="InterPro" id="IPR007492">
    <property type="entry name" value="LytTR_DNA-bd_dom"/>
</dbReference>
<dbReference type="PANTHER" id="PTHR37299:SF1">
    <property type="entry name" value="STAGE 0 SPORULATION PROTEIN A HOMOLOG"/>
    <property type="match status" value="1"/>
</dbReference>
<gene>
    <name evidence="4" type="ORF">SY85_10745</name>
</gene>
<dbReference type="Gene3D" id="3.40.50.2300">
    <property type="match status" value="1"/>
</dbReference>
<dbReference type="SMART" id="SM00448">
    <property type="entry name" value="REC"/>
    <property type="match status" value="1"/>
</dbReference>
<keyword evidence="1" id="KW-0597">Phosphoprotein</keyword>
<dbReference type="InterPro" id="IPR001789">
    <property type="entry name" value="Sig_transdc_resp-reg_receiver"/>
</dbReference>
<reference evidence="5" key="1">
    <citation type="submission" date="2015-01" db="EMBL/GenBank/DDBJ databases">
        <title>Flavisolibacter sp./LCS9/ whole genome sequencing.</title>
        <authorList>
            <person name="Kim M.K."/>
            <person name="Srinivasan S."/>
            <person name="Lee J.-J."/>
        </authorList>
    </citation>
    <scope>NUCLEOTIDE SEQUENCE [LARGE SCALE GENOMIC DNA]</scope>
    <source>
        <strain evidence="5">LCS9</strain>
    </source>
</reference>
<proteinExistence type="predicted"/>
<evidence type="ECO:0008006" key="6">
    <source>
        <dbReference type="Google" id="ProtNLM"/>
    </source>
</evidence>
<dbReference type="PANTHER" id="PTHR37299">
    <property type="entry name" value="TRANSCRIPTIONAL REGULATOR-RELATED"/>
    <property type="match status" value="1"/>
</dbReference>
<dbReference type="Pfam" id="PF04397">
    <property type="entry name" value="LytTR"/>
    <property type="match status" value="1"/>
</dbReference>
<evidence type="ECO:0000313" key="5">
    <source>
        <dbReference type="Proteomes" id="UP000077177"/>
    </source>
</evidence>
<feature type="domain" description="Response regulatory" evidence="2">
    <location>
        <begin position="7"/>
        <end position="118"/>
    </location>
</feature>
<dbReference type="SMART" id="SM00850">
    <property type="entry name" value="LytTR"/>
    <property type="match status" value="1"/>
</dbReference>
<dbReference type="PROSITE" id="PS50930">
    <property type="entry name" value="HTH_LYTTR"/>
    <property type="match status" value="1"/>
</dbReference>
<evidence type="ECO:0000313" key="4">
    <source>
        <dbReference type="EMBL" id="ANE50909.1"/>
    </source>
</evidence>
<dbReference type="Pfam" id="PF00072">
    <property type="entry name" value="Response_reg"/>
    <property type="match status" value="1"/>
</dbReference>
<dbReference type="InterPro" id="IPR046947">
    <property type="entry name" value="LytR-like"/>
</dbReference>
<feature type="domain" description="HTH LytTR-type" evidence="3">
    <location>
        <begin position="140"/>
        <end position="238"/>
    </location>
</feature>
<dbReference type="STRING" id="1492898.SY85_10745"/>
<feature type="modified residue" description="4-aspartylphosphate" evidence="1">
    <location>
        <position position="58"/>
    </location>
</feature>
<accession>A0A172TV06</accession>
<dbReference type="OrthoDB" id="2168082at2"/>
<dbReference type="SUPFAM" id="SSF52172">
    <property type="entry name" value="CheY-like"/>
    <property type="match status" value="1"/>
</dbReference>
<dbReference type="InterPro" id="IPR011006">
    <property type="entry name" value="CheY-like_superfamily"/>
</dbReference>
<evidence type="ECO:0000256" key="1">
    <source>
        <dbReference type="PROSITE-ProRule" id="PRU00169"/>
    </source>
</evidence>
<dbReference type="KEGG" id="fla:SY85_10745"/>
<dbReference type="PATRIC" id="fig|1492898.3.peg.2316"/>
<dbReference type="RefSeq" id="WP_066404361.1">
    <property type="nucleotide sequence ID" value="NZ_CP011390.1"/>
</dbReference>
<dbReference type="Proteomes" id="UP000077177">
    <property type="component" value="Chromosome"/>
</dbReference>
<reference evidence="4 5" key="2">
    <citation type="journal article" date="2016" name="Int. J. Syst. Evol. Microbiol.">
        <title>Flavisolibacter tropicus sp. nov., isolated from tropical soil.</title>
        <authorList>
            <person name="Lee J.J."/>
            <person name="Kang M.S."/>
            <person name="Kim G.S."/>
            <person name="Lee C.S."/>
            <person name="Lim S."/>
            <person name="Lee J."/>
            <person name="Roh S.H."/>
            <person name="Kang H."/>
            <person name="Ha J.M."/>
            <person name="Bae S."/>
            <person name="Jung H.Y."/>
            <person name="Kim M.K."/>
        </authorList>
    </citation>
    <scope>NUCLEOTIDE SEQUENCE [LARGE SCALE GENOMIC DNA]</scope>
    <source>
        <strain evidence="4 5">LCS9</strain>
    </source>
</reference>